<evidence type="ECO:0000256" key="1">
    <source>
        <dbReference type="ARBA" id="ARBA00008724"/>
    </source>
</evidence>
<comment type="caution">
    <text evidence="5">The sequence shown here is derived from an EMBL/GenBank/DDBJ whole genome shotgun (WGS) entry which is preliminary data.</text>
</comment>
<protein>
    <recommendedName>
        <fullName evidence="7">Transcriptional regulatory protein</fullName>
    </recommendedName>
</protein>
<feature type="compositionally biased region" description="Basic and acidic residues" evidence="2">
    <location>
        <begin position="35"/>
        <end position="45"/>
    </location>
</feature>
<evidence type="ECO:0000313" key="5">
    <source>
        <dbReference type="EMBL" id="MQM11930.1"/>
    </source>
</evidence>
<dbReference type="HAMAP" id="MF_00693">
    <property type="entry name" value="Transcrip_reg_TACO1"/>
    <property type="match status" value="1"/>
</dbReference>
<dbReference type="PANTHER" id="PTHR12532">
    <property type="entry name" value="TRANSLATIONAL ACTIVATOR OF CYTOCHROME C OXIDASE 1"/>
    <property type="match status" value="1"/>
</dbReference>
<dbReference type="AlphaFoldDB" id="A0A843X5W3"/>
<feature type="compositionally biased region" description="Basic residues" evidence="2">
    <location>
        <begin position="24"/>
        <end position="34"/>
    </location>
</feature>
<dbReference type="FunFam" id="1.10.10.200:FF:000006">
    <property type="entry name" value="Putative transcriptional regulatory protein"/>
    <property type="match status" value="1"/>
</dbReference>
<dbReference type="Gene3D" id="3.30.70.980">
    <property type="match status" value="2"/>
</dbReference>
<dbReference type="FunFam" id="3.30.70.980:FF:000011">
    <property type="entry name" value="Putative transcriptional regulatory protein"/>
    <property type="match status" value="1"/>
</dbReference>
<dbReference type="Pfam" id="PF01709">
    <property type="entry name" value="Transcrip_reg"/>
    <property type="match status" value="1"/>
</dbReference>
<feature type="domain" description="TACO1/YebC-like N-terminal" evidence="4">
    <location>
        <begin position="239"/>
        <end position="308"/>
    </location>
</feature>
<dbReference type="InterPro" id="IPR029072">
    <property type="entry name" value="YebC-like"/>
</dbReference>
<keyword evidence="6" id="KW-1185">Reference proteome</keyword>
<dbReference type="InterPro" id="IPR017856">
    <property type="entry name" value="Integrase-like_N"/>
</dbReference>
<feature type="region of interest" description="Disordered" evidence="2">
    <location>
        <begin position="1"/>
        <end position="54"/>
    </location>
</feature>
<dbReference type="OrthoDB" id="2017544at2759"/>
<reference evidence="5" key="1">
    <citation type="submission" date="2017-07" db="EMBL/GenBank/DDBJ databases">
        <title>Taro Niue Genome Assembly and Annotation.</title>
        <authorList>
            <person name="Atibalentja N."/>
            <person name="Keating K."/>
            <person name="Fields C.J."/>
        </authorList>
    </citation>
    <scope>NUCLEOTIDE SEQUENCE</scope>
    <source>
        <strain evidence="5">Niue_2</strain>
        <tissue evidence="5">Leaf</tissue>
    </source>
</reference>
<evidence type="ECO:0000256" key="2">
    <source>
        <dbReference type="SAM" id="MobiDB-lite"/>
    </source>
</evidence>
<dbReference type="PANTHER" id="PTHR12532:SF0">
    <property type="entry name" value="TRANSLATIONAL ACTIVATOR OF CYTOCHROME C OXIDASE 1"/>
    <property type="match status" value="1"/>
</dbReference>
<comment type="similarity">
    <text evidence="1">Belongs to the TACO1 family.</text>
</comment>
<accession>A0A843X5W3</accession>
<dbReference type="Gene3D" id="1.10.10.200">
    <property type="match status" value="1"/>
</dbReference>
<evidence type="ECO:0000259" key="3">
    <source>
        <dbReference type="Pfam" id="PF01709"/>
    </source>
</evidence>
<dbReference type="EMBL" id="NMUH01005148">
    <property type="protein sequence ID" value="MQM11930.1"/>
    <property type="molecule type" value="Genomic_DNA"/>
</dbReference>
<dbReference type="SUPFAM" id="SSF75625">
    <property type="entry name" value="YebC-like"/>
    <property type="match status" value="1"/>
</dbReference>
<feature type="region of interest" description="Disordered" evidence="2">
    <location>
        <begin position="86"/>
        <end position="131"/>
    </location>
</feature>
<dbReference type="InterPro" id="IPR002876">
    <property type="entry name" value="Transcrip_reg_TACO1-like"/>
</dbReference>
<evidence type="ECO:0000259" key="4">
    <source>
        <dbReference type="Pfam" id="PF20772"/>
    </source>
</evidence>
<evidence type="ECO:0000313" key="6">
    <source>
        <dbReference type="Proteomes" id="UP000652761"/>
    </source>
</evidence>
<evidence type="ECO:0008006" key="7">
    <source>
        <dbReference type="Google" id="ProtNLM"/>
    </source>
</evidence>
<dbReference type="Proteomes" id="UP000652761">
    <property type="component" value="Unassembled WGS sequence"/>
</dbReference>
<dbReference type="InterPro" id="IPR048300">
    <property type="entry name" value="TACO1_YebC-like_2nd/3rd_dom"/>
</dbReference>
<sequence>MAVPWPAGRRDGHSACSDDGLPSIRHHWKSRRKRQQQEEMKEKDSRRRHHATGHRIKCGSDALEVLVLPSHSRAWGASVVAKSGTQVHDGPLRPSHVLSTGVTPFQDAAPSSGRFEDLQGPESDVSNLRQPARARVSVVADAIAHKQETKPPGKRPPEVSPAMAAASTVRALGALLRHGAPHGFPSTCAHTFHAHNAVQRFGSLGRCLSSPIPDGNGISSSANRVRRIWSSTPVCMGRRSSKIATRKGAQDAKKAKRYGKIGKEIVSAVKKGGPNPVSNTVLAAVLEKAKELDVPKEIVERNMKRASEKGQEAYIEKFYEVYGFGGVGMVVEVLTDKINRSVAAVREVVKDCGGKMADPGSIMFKFRRARVVNIKVSDADKDQLLTVALDAGAEDVIEPQVYEDDDSDEDVTGSYYKIVTSSENYPVILSKLRDEGITFEPDNGFELLPLVTIEVDDEAMDLNKELMSKLLDLDDVDAVYSDQK</sequence>
<feature type="domain" description="TACO1/YebC-like second and third" evidence="3">
    <location>
        <begin position="314"/>
        <end position="482"/>
    </location>
</feature>
<proteinExistence type="inferred from homology"/>
<dbReference type="Pfam" id="PF20772">
    <property type="entry name" value="TACO1_YebC_N"/>
    <property type="match status" value="1"/>
</dbReference>
<name>A0A843X5W3_COLES</name>
<dbReference type="GO" id="GO:0009507">
    <property type="term" value="C:chloroplast"/>
    <property type="evidence" value="ECO:0007669"/>
    <property type="project" value="TreeGrafter"/>
</dbReference>
<organism evidence="5 6">
    <name type="scientific">Colocasia esculenta</name>
    <name type="common">Wild taro</name>
    <name type="synonym">Arum esculentum</name>
    <dbReference type="NCBI Taxonomy" id="4460"/>
    <lineage>
        <taxon>Eukaryota</taxon>
        <taxon>Viridiplantae</taxon>
        <taxon>Streptophyta</taxon>
        <taxon>Embryophyta</taxon>
        <taxon>Tracheophyta</taxon>
        <taxon>Spermatophyta</taxon>
        <taxon>Magnoliopsida</taxon>
        <taxon>Liliopsida</taxon>
        <taxon>Araceae</taxon>
        <taxon>Aroideae</taxon>
        <taxon>Colocasieae</taxon>
        <taxon>Colocasia</taxon>
    </lineage>
</organism>
<gene>
    <name evidence="5" type="ORF">Taro_044843</name>
</gene>
<dbReference type="InterPro" id="IPR049083">
    <property type="entry name" value="TACO1_YebC_N"/>
</dbReference>
<dbReference type="InterPro" id="IPR026564">
    <property type="entry name" value="Transcrip_reg_TACO1-like_dom3"/>
</dbReference>